<evidence type="ECO:0008006" key="4">
    <source>
        <dbReference type="Google" id="ProtNLM"/>
    </source>
</evidence>
<dbReference type="Proteomes" id="UP000198876">
    <property type="component" value="Unassembled WGS sequence"/>
</dbReference>
<sequence length="284" mass="29556">MATSPDSPPRVVSWERSSSGRLRVVLKHLVAGFFAAAVVAVAALVAVLAVEVVTGDDSVEFLVVLVTLLFVGGPFSLLYLLAANAEGGLRDLFPSPGLRARYVLLAMPFSAAIFVGAASLPYGVAVLVFGAIVAQLVVAARQSAGELSVEDGSVRILSGVKPRSHDVRKLRDYRSLSVGRTRVVHLRYAGSLSLSPPFLLFVPERDYPAVEAALSEIAARDYGLDPSETSRAARAALAAFGALFLALAGVVGFATGGEEAILMTGPAAIVASFGVLFFVAAWAA</sequence>
<gene>
    <name evidence="2" type="ORF">SAMN04488063_3612</name>
</gene>
<evidence type="ECO:0000256" key="1">
    <source>
        <dbReference type="SAM" id="Phobius"/>
    </source>
</evidence>
<organism evidence="2 3">
    <name type="scientific">Halopelagius inordinatus</name>
    <dbReference type="NCBI Taxonomy" id="553467"/>
    <lineage>
        <taxon>Archaea</taxon>
        <taxon>Methanobacteriati</taxon>
        <taxon>Methanobacteriota</taxon>
        <taxon>Stenosarchaea group</taxon>
        <taxon>Halobacteria</taxon>
        <taxon>Halobacteriales</taxon>
        <taxon>Haloferacaceae</taxon>
    </lineage>
</organism>
<keyword evidence="1" id="KW-0812">Transmembrane</keyword>
<keyword evidence="1" id="KW-1133">Transmembrane helix</keyword>
<dbReference type="AlphaFoldDB" id="A0A1I2WPR0"/>
<keyword evidence="1" id="KW-0472">Membrane</keyword>
<evidence type="ECO:0000313" key="3">
    <source>
        <dbReference type="Proteomes" id="UP000198876"/>
    </source>
</evidence>
<feature type="transmembrane region" description="Helical" evidence="1">
    <location>
        <begin position="235"/>
        <end position="254"/>
    </location>
</feature>
<name>A0A1I2WPR0_9EURY</name>
<dbReference type="RefSeq" id="WP_092893961.1">
    <property type="nucleotide sequence ID" value="NZ_FOOQ01000009.1"/>
</dbReference>
<feature type="transmembrane region" description="Helical" evidence="1">
    <location>
        <begin position="61"/>
        <end position="81"/>
    </location>
</feature>
<dbReference type="STRING" id="553467.SAMN04488063_3612"/>
<reference evidence="3" key="1">
    <citation type="submission" date="2016-10" db="EMBL/GenBank/DDBJ databases">
        <authorList>
            <person name="Varghese N."/>
            <person name="Submissions S."/>
        </authorList>
    </citation>
    <scope>NUCLEOTIDE SEQUENCE [LARGE SCALE GENOMIC DNA]</scope>
    <source>
        <strain evidence="3">CGMCC 1.7739</strain>
    </source>
</reference>
<feature type="transmembrane region" description="Helical" evidence="1">
    <location>
        <begin position="260"/>
        <end position="283"/>
    </location>
</feature>
<dbReference type="OrthoDB" id="383887at2157"/>
<dbReference type="EMBL" id="FOOQ01000009">
    <property type="protein sequence ID" value="SFH02629.1"/>
    <property type="molecule type" value="Genomic_DNA"/>
</dbReference>
<keyword evidence="3" id="KW-1185">Reference proteome</keyword>
<evidence type="ECO:0000313" key="2">
    <source>
        <dbReference type="EMBL" id="SFH02629.1"/>
    </source>
</evidence>
<proteinExistence type="predicted"/>
<feature type="transmembrane region" description="Helical" evidence="1">
    <location>
        <begin position="29"/>
        <end position="49"/>
    </location>
</feature>
<accession>A0A1I2WPR0</accession>
<protein>
    <recommendedName>
        <fullName evidence="4">PH domain-containing protein</fullName>
    </recommendedName>
</protein>